<dbReference type="Gene3D" id="3.30.420.10">
    <property type="entry name" value="Ribonuclease H-like superfamily/Ribonuclease H"/>
    <property type="match status" value="1"/>
</dbReference>
<evidence type="ECO:0000259" key="1">
    <source>
        <dbReference type="PROSITE" id="PS50879"/>
    </source>
</evidence>
<evidence type="ECO:0000313" key="3">
    <source>
        <dbReference type="Proteomes" id="UP001412239"/>
    </source>
</evidence>
<accession>A0A292PIG9</accession>
<dbReference type="InterPro" id="IPR002156">
    <property type="entry name" value="RNaseH_domain"/>
</dbReference>
<proteinExistence type="predicted"/>
<dbReference type="PANTHER" id="PTHR33481:SF1">
    <property type="entry name" value="ENDONUCLEASE_EXONUCLEASE_PHOSPHATASE DOMAIN-CONTAINING PROTEIN-RELATED"/>
    <property type="match status" value="1"/>
</dbReference>
<dbReference type="SUPFAM" id="SSF53098">
    <property type="entry name" value="Ribonuclease H-like"/>
    <property type="match status" value="1"/>
</dbReference>
<keyword evidence="3" id="KW-1185">Reference proteome</keyword>
<dbReference type="InterPro" id="IPR012337">
    <property type="entry name" value="RNaseH-like_sf"/>
</dbReference>
<evidence type="ECO:0000313" key="2">
    <source>
        <dbReference type="EMBL" id="CUS06714.1"/>
    </source>
</evidence>
<dbReference type="AlphaFoldDB" id="A0A292PIG9"/>
<dbReference type="GO" id="GO:0003676">
    <property type="term" value="F:nucleic acid binding"/>
    <property type="evidence" value="ECO:0007669"/>
    <property type="project" value="InterPro"/>
</dbReference>
<dbReference type="Pfam" id="PF00075">
    <property type="entry name" value="RNase_H"/>
    <property type="match status" value="1"/>
</dbReference>
<feature type="domain" description="RNase H type-1" evidence="1">
    <location>
        <begin position="241"/>
        <end position="376"/>
    </location>
</feature>
<gene>
    <name evidence="2" type="ORF">GSTUAT00009211001</name>
</gene>
<dbReference type="PANTHER" id="PTHR33481">
    <property type="entry name" value="REVERSE TRANSCRIPTASE"/>
    <property type="match status" value="1"/>
</dbReference>
<dbReference type="PROSITE" id="PS50879">
    <property type="entry name" value="RNASE_H_1"/>
    <property type="match status" value="1"/>
</dbReference>
<dbReference type="InterPro" id="IPR036397">
    <property type="entry name" value="RNaseH_sf"/>
</dbReference>
<dbReference type="EMBL" id="LN891464">
    <property type="protein sequence ID" value="CUS06714.1"/>
    <property type="molecule type" value="Genomic_DNA"/>
</dbReference>
<dbReference type="Proteomes" id="UP001412239">
    <property type="component" value="Unassembled WGS sequence"/>
</dbReference>
<dbReference type="GO" id="GO:0004523">
    <property type="term" value="F:RNA-DNA hybrid ribonuclease activity"/>
    <property type="evidence" value="ECO:0007669"/>
    <property type="project" value="InterPro"/>
</dbReference>
<organism evidence="2 3">
    <name type="scientific">Tuber aestivum</name>
    <name type="common">summer truffle</name>
    <dbReference type="NCBI Taxonomy" id="59557"/>
    <lineage>
        <taxon>Eukaryota</taxon>
        <taxon>Fungi</taxon>
        <taxon>Dikarya</taxon>
        <taxon>Ascomycota</taxon>
        <taxon>Pezizomycotina</taxon>
        <taxon>Pezizomycetes</taxon>
        <taxon>Pezizales</taxon>
        <taxon>Tuberaceae</taxon>
        <taxon>Tuber</taxon>
    </lineage>
</organism>
<name>A0A292PIG9_9PEZI</name>
<reference evidence="2" key="1">
    <citation type="submission" date="2015-10" db="EMBL/GenBank/DDBJ databases">
        <authorList>
            <person name="Regsiter A."/>
            <person name="william w."/>
        </authorList>
    </citation>
    <scope>NUCLEOTIDE SEQUENCE</scope>
    <source>
        <strain evidence="2">Montdore</strain>
    </source>
</reference>
<sequence>MHFYNKTRDFTTNSPVTLPHGTVVFPSQHLRCVGVWLDRKLLFNYHVKQKTAAATRALNMISRLSNSEWGLSAPAMRQLYYTCITPIADYGAEVLWKGQIGLANKLQKLQAEANRRILGAFRTSPTAAMEIEAATLPIPLRLDRQYKRYAYRVLQILKMQADWRKTDSEQAKFPTQLIKVLNTLSSFLPVGQDVEQCYPNLQLPWDTNLPDTTSRLDITISQEDKDTVAKSHITLLNSLNNSENLVLYTDGSELQNGRVGAGVVMMHGGGIRDGLGCGMKVYDGELVGIVRALTEASRSSLSFKHIWVFTDNQAAISNSHRLSPHPGQQISQQIQQLTKDLLSSDLDLQLHLHWIPSHSGIQGNDEADRLAKQAAEYPQPDIDSYLSLTKLKTQIKQSALKAWHQYWTQLQPAKQGRYHRSIHFYLPSLHPPLHFFQLHRPQLATVTQLRLGHGYFNSYLSRLDENVSDRCSCTKSTPPPQTPEHLILYCSRYQQHRHLL</sequence>
<dbReference type="CDD" id="cd09276">
    <property type="entry name" value="Rnase_HI_RT_non_LTR"/>
    <property type="match status" value="1"/>
</dbReference>
<feature type="non-terminal residue" evidence="2">
    <location>
        <position position="500"/>
    </location>
</feature>
<protein>
    <recommendedName>
        <fullName evidence="1">RNase H type-1 domain-containing protein</fullName>
    </recommendedName>
</protein>